<keyword evidence="4" id="KW-1185">Reference proteome</keyword>
<feature type="compositionally biased region" description="Basic and acidic residues" evidence="1">
    <location>
        <begin position="295"/>
        <end position="317"/>
    </location>
</feature>
<evidence type="ECO:0000313" key="4">
    <source>
        <dbReference type="Proteomes" id="UP001302745"/>
    </source>
</evidence>
<feature type="signal peptide" evidence="2">
    <location>
        <begin position="1"/>
        <end position="18"/>
    </location>
</feature>
<feature type="region of interest" description="Disordered" evidence="1">
    <location>
        <begin position="165"/>
        <end position="190"/>
    </location>
</feature>
<feature type="chain" id="PRO_5042939834" evidence="2">
    <location>
        <begin position="19"/>
        <end position="317"/>
    </location>
</feature>
<feature type="region of interest" description="Disordered" evidence="1">
    <location>
        <begin position="287"/>
        <end position="317"/>
    </location>
</feature>
<accession>A0AAN6VNI8</accession>
<evidence type="ECO:0000313" key="3">
    <source>
        <dbReference type="EMBL" id="KAK4154429.1"/>
    </source>
</evidence>
<reference evidence="3" key="2">
    <citation type="submission" date="2023-05" db="EMBL/GenBank/DDBJ databases">
        <authorList>
            <consortium name="Lawrence Berkeley National Laboratory"/>
            <person name="Steindorff A."/>
            <person name="Hensen N."/>
            <person name="Bonometti L."/>
            <person name="Westerberg I."/>
            <person name="Brannstrom I.O."/>
            <person name="Guillou S."/>
            <person name="Cros-Aarteil S."/>
            <person name="Calhoun S."/>
            <person name="Haridas S."/>
            <person name="Kuo A."/>
            <person name="Mondo S."/>
            <person name="Pangilinan J."/>
            <person name="Riley R."/>
            <person name="Labutti K."/>
            <person name="Andreopoulos B."/>
            <person name="Lipzen A."/>
            <person name="Chen C."/>
            <person name="Yanf M."/>
            <person name="Daum C."/>
            <person name="Ng V."/>
            <person name="Clum A."/>
            <person name="Ohm R."/>
            <person name="Martin F."/>
            <person name="Silar P."/>
            <person name="Natvig D."/>
            <person name="Lalanne C."/>
            <person name="Gautier V."/>
            <person name="Ament-Velasquez S.L."/>
            <person name="Kruys A."/>
            <person name="Hutchinson M.I."/>
            <person name="Powell A.J."/>
            <person name="Barry K."/>
            <person name="Miller A.N."/>
            <person name="Grigoriev I.V."/>
            <person name="Debuchy R."/>
            <person name="Gladieux P."/>
            <person name="Thoren M.H."/>
            <person name="Johannesson H."/>
        </authorList>
    </citation>
    <scope>NUCLEOTIDE SEQUENCE</scope>
    <source>
        <strain evidence="3">CBS 538.74</strain>
    </source>
</reference>
<keyword evidence="2" id="KW-0732">Signal</keyword>
<evidence type="ECO:0000256" key="1">
    <source>
        <dbReference type="SAM" id="MobiDB-lite"/>
    </source>
</evidence>
<dbReference type="Proteomes" id="UP001302745">
    <property type="component" value="Unassembled WGS sequence"/>
</dbReference>
<name>A0AAN6VNI8_9PEZI</name>
<feature type="compositionally biased region" description="Basic and acidic residues" evidence="1">
    <location>
        <begin position="177"/>
        <end position="190"/>
    </location>
</feature>
<dbReference type="AlphaFoldDB" id="A0AAN6VNI8"/>
<evidence type="ECO:0000256" key="2">
    <source>
        <dbReference type="SAM" id="SignalP"/>
    </source>
</evidence>
<gene>
    <name evidence="3" type="ORF">C8A00DRAFT_42788</name>
</gene>
<organism evidence="3 4">
    <name type="scientific">Chaetomidium leptoderma</name>
    <dbReference type="NCBI Taxonomy" id="669021"/>
    <lineage>
        <taxon>Eukaryota</taxon>
        <taxon>Fungi</taxon>
        <taxon>Dikarya</taxon>
        <taxon>Ascomycota</taxon>
        <taxon>Pezizomycotina</taxon>
        <taxon>Sordariomycetes</taxon>
        <taxon>Sordariomycetidae</taxon>
        <taxon>Sordariales</taxon>
        <taxon>Chaetomiaceae</taxon>
        <taxon>Chaetomidium</taxon>
    </lineage>
</organism>
<proteinExistence type="predicted"/>
<comment type="caution">
    <text evidence="3">The sequence shown here is derived from an EMBL/GenBank/DDBJ whole genome shotgun (WGS) entry which is preliminary data.</text>
</comment>
<sequence length="317" mass="36450">MRASLLLTTFALSQLSHAAINWDIYEYGVVPTFQWSRPFPDDGSDPGGFHINCRHSAAFQAKLYKLKDLPDAPPAGLAPWHSAIEHFLRQREYVGSWDGVDHKGEDREVVVMEWVDVPVTVREWIEEQQRDERPTNEARWLFAVFQKPQGDGDKVYGTVRPQPQVTAEPVAAGQEQEQERGDKQGEAEKVPEVADKDKIVVFPAGAIYEIMPLWVSKGSGCERDFNNLARYKAQAVDHSVLAWPVDHTKPNRDLGKRDITFTIDAMSVTETEEGKRARLMWEKMHRTVKRNERRHQREEREKTKKEMQGGYQARDEL</sequence>
<dbReference type="EMBL" id="MU856912">
    <property type="protein sequence ID" value="KAK4154429.1"/>
    <property type="molecule type" value="Genomic_DNA"/>
</dbReference>
<reference evidence="3" key="1">
    <citation type="journal article" date="2023" name="Mol. Phylogenet. Evol.">
        <title>Genome-scale phylogeny and comparative genomics of the fungal order Sordariales.</title>
        <authorList>
            <person name="Hensen N."/>
            <person name="Bonometti L."/>
            <person name="Westerberg I."/>
            <person name="Brannstrom I.O."/>
            <person name="Guillou S."/>
            <person name="Cros-Aarteil S."/>
            <person name="Calhoun S."/>
            <person name="Haridas S."/>
            <person name="Kuo A."/>
            <person name="Mondo S."/>
            <person name="Pangilinan J."/>
            <person name="Riley R."/>
            <person name="LaButti K."/>
            <person name="Andreopoulos B."/>
            <person name="Lipzen A."/>
            <person name="Chen C."/>
            <person name="Yan M."/>
            <person name="Daum C."/>
            <person name="Ng V."/>
            <person name="Clum A."/>
            <person name="Steindorff A."/>
            <person name="Ohm R.A."/>
            <person name="Martin F."/>
            <person name="Silar P."/>
            <person name="Natvig D.O."/>
            <person name="Lalanne C."/>
            <person name="Gautier V."/>
            <person name="Ament-Velasquez S.L."/>
            <person name="Kruys A."/>
            <person name="Hutchinson M.I."/>
            <person name="Powell A.J."/>
            <person name="Barry K."/>
            <person name="Miller A.N."/>
            <person name="Grigoriev I.V."/>
            <person name="Debuchy R."/>
            <person name="Gladieux P."/>
            <person name="Hiltunen Thoren M."/>
            <person name="Johannesson H."/>
        </authorList>
    </citation>
    <scope>NUCLEOTIDE SEQUENCE</scope>
    <source>
        <strain evidence="3">CBS 538.74</strain>
    </source>
</reference>
<protein>
    <submittedName>
        <fullName evidence="3">Uncharacterized protein</fullName>
    </submittedName>
</protein>